<comment type="caution">
    <text evidence="2">The sequence shown here is derived from an EMBL/GenBank/DDBJ whole genome shotgun (WGS) entry which is preliminary data.</text>
</comment>
<dbReference type="RefSeq" id="WP_198127766.1">
    <property type="nucleotide sequence ID" value="NZ_JAECZC010000081.1"/>
</dbReference>
<protein>
    <submittedName>
        <fullName evidence="2">Glycosyltransferase family 4 protein</fullName>
    </submittedName>
</protein>
<dbReference type="Proteomes" id="UP000632766">
    <property type="component" value="Unassembled WGS sequence"/>
</dbReference>
<name>A0A8J7HUU4_9NOST</name>
<dbReference type="Gene3D" id="3.40.50.2000">
    <property type="entry name" value="Glycogen Phosphorylase B"/>
    <property type="match status" value="2"/>
</dbReference>
<dbReference type="GO" id="GO:0016757">
    <property type="term" value="F:glycosyltransferase activity"/>
    <property type="evidence" value="ECO:0007669"/>
    <property type="project" value="InterPro"/>
</dbReference>
<evidence type="ECO:0000313" key="2">
    <source>
        <dbReference type="EMBL" id="MBH8565987.1"/>
    </source>
</evidence>
<keyword evidence="3" id="KW-1185">Reference proteome</keyword>
<evidence type="ECO:0000259" key="1">
    <source>
        <dbReference type="Pfam" id="PF00534"/>
    </source>
</evidence>
<dbReference type="PANTHER" id="PTHR12526">
    <property type="entry name" value="GLYCOSYLTRANSFERASE"/>
    <property type="match status" value="1"/>
</dbReference>
<dbReference type="AlphaFoldDB" id="A0A8J7HUU4"/>
<dbReference type="Pfam" id="PF00534">
    <property type="entry name" value="Glycos_transf_1"/>
    <property type="match status" value="1"/>
</dbReference>
<organism evidence="2 3">
    <name type="scientific">Amazonocrinis nigriterrae CENA67</name>
    <dbReference type="NCBI Taxonomy" id="2794033"/>
    <lineage>
        <taxon>Bacteria</taxon>
        <taxon>Bacillati</taxon>
        <taxon>Cyanobacteriota</taxon>
        <taxon>Cyanophyceae</taxon>
        <taxon>Nostocales</taxon>
        <taxon>Nostocaceae</taxon>
        <taxon>Amazonocrinis</taxon>
        <taxon>Amazonocrinis nigriterrae</taxon>
    </lineage>
</organism>
<dbReference type="SUPFAM" id="SSF53756">
    <property type="entry name" value="UDP-Glycosyltransferase/glycogen phosphorylase"/>
    <property type="match status" value="1"/>
</dbReference>
<gene>
    <name evidence="2" type="ORF">I8748_28135</name>
</gene>
<dbReference type="CDD" id="cd03801">
    <property type="entry name" value="GT4_PimA-like"/>
    <property type="match status" value="1"/>
</dbReference>
<dbReference type="InterPro" id="IPR001296">
    <property type="entry name" value="Glyco_trans_1"/>
</dbReference>
<accession>A0A8J7HUU4</accession>
<reference evidence="2 3" key="1">
    <citation type="journal article" date="2021" name="Int. J. Syst. Evol. Microbiol.">
        <title>Amazonocrinis nigriterrae gen. nov., sp. nov., Atlanticothrix silvestris gen. nov., sp. nov. and Dendronalium phyllosphericum gen. nov., sp. nov., nostocacean cyanobacteria from Brazilian environments.</title>
        <authorList>
            <person name="Alvarenga D.O."/>
            <person name="Andreote A.P.D."/>
            <person name="Branco L.H.Z."/>
            <person name="Delbaje E."/>
            <person name="Cruz R.B."/>
            <person name="Varani A.M."/>
            <person name="Fiore M.F."/>
        </authorList>
    </citation>
    <scope>NUCLEOTIDE SEQUENCE [LARGE SCALE GENOMIC DNA]</scope>
    <source>
        <strain evidence="2 3">CENA67</strain>
    </source>
</reference>
<feature type="domain" description="Glycosyl transferase family 1" evidence="1">
    <location>
        <begin position="132"/>
        <end position="277"/>
    </location>
</feature>
<dbReference type="EMBL" id="JAECZC010000081">
    <property type="protein sequence ID" value="MBH8565987.1"/>
    <property type="molecule type" value="Genomic_DNA"/>
</dbReference>
<sequence>MDFNSPRVSRHEIIKTKFFPLRKIYQPLDGLGFWLPVNQTYDVIHTFNRIPLTNKPWIVTFESALPRTYGDSTGQITNLLRTRLALDNCYKIIAMSDYAKLRFIEYNKGWNLLEQVTKKIEVIHPNVPIQASRAKTYDKTQALQILFVGNDFVRKGGLVALRLAKKAKAAGIPLVMHIVSKMNYGKSVYTDHPNEKLYEDDLKLLTSLDNVVFHGKQPNNVVMRLMAESHFSMLMTLHDTYGYSVIEGFSVGTPAITTNVCAIPEFVHHKKNGYVIPLELKQRSWTNLRHQDSSDEYWKILDDTCEDLAERILEILVREIFEQPANYELLSAGALKRANIAHNSETIGSYLDNLYEQALNFEKCEDKRTLLSRIRP</sequence>
<dbReference type="PANTHER" id="PTHR12526:SF637">
    <property type="entry name" value="GLYCOSYLTRANSFERASE EPSF-RELATED"/>
    <property type="match status" value="1"/>
</dbReference>
<proteinExistence type="predicted"/>
<evidence type="ECO:0000313" key="3">
    <source>
        <dbReference type="Proteomes" id="UP000632766"/>
    </source>
</evidence>